<evidence type="ECO:0000256" key="3">
    <source>
        <dbReference type="SAM" id="MobiDB-lite"/>
    </source>
</evidence>
<evidence type="ECO:0000256" key="2">
    <source>
        <dbReference type="ARBA" id="ARBA00022884"/>
    </source>
</evidence>
<evidence type="ECO:0000313" key="6">
    <source>
        <dbReference type="Proteomes" id="UP001415857"/>
    </source>
</evidence>
<feature type="region of interest" description="Disordered" evidence="3">
    <location>
        <begin position="193"/>
        <end position="214"/>
    </location>
</feature>
<evidence type="ECO:0000259" key="4">
    <source>
        <dbReference type="SMART" id="SM00358"/>
    </source>
</evidence>
<dbReference type="Gene3D" id="3.30.160.20">
    <property type="match status" value="1"/>
</dbReference>
<sequence>MDIMPFSYFFCHFPGDETGVYKNLLQATAHRAGLNLPVYTTVRSALGHVPVFSCTVELAVMNFTGEPAKTKKQAQKNAVMAAWSALKQLSQHGSASSSSVESEGSQEQEQQGQSQQPSHLLALPVPPGPQMFPFMQSIFGPDLYFPAGEQEPIPVGSGITVAASGPSFYFSKHPIPEPIRGRSMVSIQEIEEKKTEESSEVSPSEVRNAPVLCNNNTAPINQKTFQEDDKQKAGGLETKVENSVQLEGDRSGKIEWNSQRSDSASCRPVEFCSCDDQKLGPVSSVGHRPQKLATQMPAPPRMRTGVPSSSTRPRDQQMNLERVSSNLKAPAVRIRSVVPVCSAPPAKKMPGFSQDELLSNREKKNTQVEDVSTASAELHTLQI</sequence>
<feature type="compositionally biased region" description="Polar residues" evidence="3">
    <location>
        <begin position="368"/>
        <end position="383"/>
    </location>
</feature>
<dbReference type="PANTHER" id="PTHR46031">
    <property type="match status" value="1"/>
</dbReference>
<keyword evidence="2" id="KW-0694">RNA-binding</keyword>
<dbReference type="InterPro" id="IPR014720">
    <property type="entry name" value="dsRBD_dom"/>
</dbReference>
<dbReference type="PANTHER" id="PTHR46031:SF26">
    <property type="entry name" value="DOUBLE-STRANDED RNA-BINDING PROTEIN 2"/>
    <property type="match status" value="1"/>
</dbReference>
<dbReference type="GO" id="GO:0003725">
    <property type="term" value="F:double-stranded RNA binding"/>
    <property type="evidence" value="ECO:0007669"/>
    <property type="project" value="InterPro"/>
</dbReference>
<feature type="region of interest" description="Disordered" evidence="3">
    <location>
        <begin position="292"/>
        <end position="319"/>
    </location>
</feature>
<dbReference type="Pfam" id="PF00035">
    <property type="entry name" value="dsrm"/>
    <property type="match status" value="1"/>
</dbReference>
<keyword evidence="1" id="KW-0677">Repeat</keyword>
<feature type="compositionally biased region" description="Polar residues" evidence="3">
    <location>
        <begin position="306"/>
        <end position="319"/>
    </location>
</feature>
<dbReference type="EMBL" id="JBBPBK010000001">
    <property type="protein sequence ID" value="KAK9292233.1"/>
    <property type="molecule type" value="Genomic_DNA"/>
</dbReference>
<dbReference type="SMART" id="SM00358">
    <property type="entry name" value="DSRM"/>
    <property type="match status" value="1"/>
</dbReference>
<gene>
    <name evidence="5" type="ORF">L1049_020196</name>
</gene>
<name>A0AAP0S6T7_LIQFO</name>
<dbReference type="AlphaFoldDB" id="A0AAP0S6T7"/>
<feature type="region of interest" description="Disordered" evidence="3">
    <location>
        <begin position="343"/>
        <end position="383"/>
    </location>
</feature>
<dbReference type="Proteomes" id="UP001415857">
    <property type="component" value="Unassembled WGS sequence"/>
</dbReference>
<accession>A0AAP0S6T7</accession>
<dbReference type="SUPFAM" id="SSF54768">
    <property type="entry name" value="dsRNA-binding domain-like"/>
    <property type="match status" value="1"/>
</dbReference>
<reference evidence="5 6" key="1">
    <citation type="journal article" date="2024" name="Plant J.">
        <title>Genome sequences and population genomics reveal climatic adaptation and genomic divergence between two closely related sweetgum species.</title>
        <authorList>
            <person name="Xu W.Q."/>
            <person name="Ren C.Q."/>
            <person name="Zhang X.Y."/>
            <person name="Comes H.P."/>
            <person name="Liu X.H."/>
            <person name="Li Y.G."/>
            <person name="Kettle C.J."/>
            <person name="Jalonen R."/>
            <person name="Gaisberger H."/>
            <person name="Ma Y.Z."/>
            <person name="Qiu Y.X."/>
        </authorList>
    </citation>
    <scope>NUCLEOTIDE SEQUENCE [LARGE SCALE GENOMIC DNA]</scope>
    <source>
        <strain evidence="5">Hangzhou</strain>
    </source>
</reference>
<organism evidence="5 6">
    <name type="scientific">Liquidambar formosana</name>
    <name type="common">Formosan gum</name>
    <dbReference type="NCBI Taxonomy" id="63359"/>
    <lineage>
        <taxon>Eukaryota</taxon>
        <taxon>Viridiplantae</taxon>
        <taxon>Streptophyta</taxon>
        <taxon>Embryophyta</taxon>
        <taxon>Tracheophyta</taxon>
        <taxon>Spermatophyta</taxon>
        <taxon>Magnoliopsida</taxon>
        <taxon>eudicotyledons</taxon>
        <taxon>Gunneridae</taxon>
        <taxon>Pentapetalae</taxon>
        <taxon>Saxifragales</taxon>
        <taxon>Altingiaceae</taxon>
        <taxon>Liquidambar</taxon>
    </lineage>
</organism>
<dbReference type="InterPro" id="IPR044451">
    <property type="entry name" value="AtDRB-like_DSRM_2"/>
</dbReference>
<feature type="domain" description="DRBM" evidence="4">
    <location>
        <begin position="21"/>
        <end position="87"/>
    </location>
</feature>
<feature type="compositionally biased region" description="Low complexity" evidence="3">
    <location>
        <begin position="94"/>
        <end position="116"/>
    </location>
</feature>
<feature type="compositionally biased region" description="Basic and acidic residues" evidence="3">
    <location>
        <begin position="358"/>
        <end position="367"/>
    </location>
</feature>
<proteinExistence type="predicted"/>
<evidence type="ECO:0000313" key="5">
    <source>
        <dbReference type="EMBL" id="KAK9292233.1"/>
    </source>
</evidence>
<comment type="caution">
    <text evidence="5">The sequence shown here is derived from an EMBL/GenBank/DDBJ whole genome shotgun (WGS) entry which is preliminary data.</text>
</comment>
<evidence type="ECO:0000256" key="1">
    <source>
        <dbReference type="ARBA" id="ARBA00022737"/>
    </source>
</evidence>
<keyword evidence="6" id="KW-1185">Reference proteome</keyword>
<dbReference type="CDD" id="cd19908">
    <property type="entry name" value="DSRM_AtDRB-like_rpt2"/>
    <property type="match status" value="1"/>
</dbReference>
<protein>
    <recommendedName>
        <fullName evidence="4">DRBM domain-containing protein</fullName>
    </recommendedName>
</protein>
<feature type="region of interest" description="Disordered" evidence="3">
    <location>
        <begin position="94"/>
        <end position="126"/>
    </location>
</feature>